<dbReference type="Proteomes" id="UP000324974">
    <property type="component" value="Chromosome"/>
</dbReference>
<dbReference type="PROSITE" id="PS51257">
    <property type="entry name" value="PROKAR_LIPOPROTEIN"/>
    <property type="match status" value="1"/>
</dbReference>
<dbReference type="InterPro" id="IPR035948">
    <property type="entry name" value="YwqG-like_sf"/>
</dbReference>
<gene>
    <name evidence="1" type="ORF">PX52LOC_05046</name>
</gene>
<dbReference type="InterPro" id="IPR015315">
    <property type="entry name" value="DUF1963"/>
</dbReference>
<dbReference type="SUPFAM" id="SSF103032">
    <property type="entry name" value="Hypothetical protein YwqG"/>
    <property type="match status" value="1"/>
</dbReference>
<dbReference type="Pfam" id="PF09234">
    <property type="entry name" value="DUF1963"/>
    <property type="match status" value="1"/>
</dbReference>
<name>A0A5C1AK11_9BACT</name>
<dbReference type="Gene3D" id="2.30.320.10">
    <property type="entry name" value="YwqG-like"/>
    <property type="match status" value="1"/>
</dbReference>
<accession>A0A5C1AK11</accession>
<dbReference type="AlphaFoldDB" id="A0A5C1AK11"/>
<evidence type="ECO:0000313" key="2">
    <source>
        <dbReference type="Proteomes" id="UP000324974"/>
    </source>
</evidence>
<dbReference type="EMBL" id="CP042425">
    <property type="protein sequence ID" value="QEL18032.1"/>
    <property type="molecule type" value="Genomic_DNA"/>
</dbReference>
<reference evidence="2" key="1">
    <citation type="submission" date="2019-08" db="EMBL/GenBank/DDBJ databases">
        <title>Limnoglobus roseus gen. nov., sp. nov., a novel freshwater planctomycete with a giant genome from the family Gemmataceae.</title>
        <authorList>
            <person name="Kulichevskaya I.S."/>
            <person name="Naumoff D.G."/>
            <person name="Miroshnikov K."/>
            <person name="Ivanova A."/>
            <person name="Philippov D.A."/>
            <person name="Hakobyan A."/>
            <person name="Rijpstra I.C."/>
            <person name="Sinninghe Damste J.S."/>
            <person name="Liesack W."/>
            <person name="Dedysh S.N."/>
        </authorList>
    </citation>
    <scope>NUCLEOTIDE SEQUENCE [LARGE SCALE GENOMIC DNA]</scope>
    <source>
        <strain evidence="2">PX52</strain>
    </source>
</reference>
<evidence type="ECO:0000313" key="1">
    <source>
        <dbReference type="EMBL" id="QEL18032.1"/>
    </source>
</evidence>
<dbReference type="OrthoDB" id="1273554at2"/>
<protein>
    <submittedName>
        <fullName evidence="1">TIGR02996 domain-containing protein</fullName>
    </submittedName>
</protein>
<dbReference type="RefSeq" id="WP_149112573.1">
    <property type="nucleotide sequence ID" value="NZ_CP042425.1"/>
</dbReference>
<sequence>MNRRLFLASAPFLLGGCRDTRPAALAPPSVEDSQTRLARAAAFRVPSSAVRTTPKAPVDVVEQFPELKALLKVAVRLHPRFGDEPTPTESKLGGQFLWPAGEEWPRCPEYQIPMQPLLQLRLENAPAHFPFRPKTDLFQLFWTPKATKNVGPPHLTAIWRKIPPAIGPLAPPPVTDGADLGYVPLPCRFFIERVAEFPPVELMPAQMRTKVEVWKPPVDYATHLSTAPGTKAGGWPARADVTATCLTCVRPMDYLLTVDSCEWTAVTKARWKPAEDPDEDGYRCAAGLRLGRSDAAAYQIYICRRCEKWPLRAVMA</sequence>
<keyword evidence="2" id="KW-1185">Reference proteome</keyword>
<organism evidence="1 2">
    <name type="scientific">Limnoglobus roseus</name>
    <dbReference type="NCBI Taxonomy" id="2598579"/>
    <lineage>
        <taxon>Bacteria</taxon>
        <taxon>Pseudomonadati</taxon>
        <taxon>Planctomycetota</taxon>
        <taxon>Planctomycetia</taxon>
        <taxon>Gemmatales</taxon>
        <taxon>Gemmataceae</taxon>
        <taxon>Limnoglobus</taxon>
    </lineage>
</organism>
<proteinExistence type="predicted"/>
<dbReference type="KEGG" id="lrs:PX52LOC_05046"/>